<proteinExistence type="predicted"/>
<accession>A0A7J7LPL8</accession>
<dbReference type="EMBL" id="JACGCM010002122">
    <property type="protein sequence ID" value="KAF6144492.1"/>
    <property type="molecule type" value="Genomic_DNA"/>
</dbReference>
<evidence type="ECO:0000313" key="1">
    <source>
        <dbReference type="EMBL" id="KAF6144492.1"/>
    </source>
</evidence>
<name>A0A7J7LPL8_9MAGN</name>
<organism evidence="1 2">
    <name type="scientific">Kingdonia uniflora</name>
    <dbReference type="NCBI Taxonomy" id="39325"/>
    <lineage>
        <taxon>Eukaryota</taxon>
        <taxon>Viridiplantae</taxon>
        <taxon>Streptophyta</taxon>
        <taxon>Embryophyta</taxon>
        <taxon>Tracheophyta</taxon>
        <taxon>Spermatophyta</taxon>
        <taxon>Magnoliopsida</taxon>
        <taxon>Ranunculales</taxon>
        <taxon>Circaeasteraceae</taxon>
        <taxon>Kingdonia</taxon>
    </lineage>
</organism>
<evidence type="ECO:0000313" key="2">
    <source>
        <dbReference type="Proteomes" id="UP000541444"/>
    </source>
</evidence>
<gene>
    <name evidence="1" type="ORF">GIB67_013136</name>
</gene>
<dbReference type="Proteomes" id="UP000541444">
    <property type="component" value="Unassembled WGS sequence"/>
</dbReference>
<sequence>MSTSYLTEHTILSARNDDVSFTNARALEMMSGEELSILLQINYQKKTLMIGQLLIGIQSSL</sequence>
<comment type="caution">
    <text evidence="1">The sequence shown here is derived from an EMBL/GenBank/DDBJ whole genome shotgun (WGS) entry which is preliminary data.</text>
</comment>
<dbReference type="OrthoDB" id="1930718at2759"/>
<keyword evidence="2" id="KW-1185">Reference proteome</keyword>
<reference evidence="1 2" key="1">
    <citation type="journal article" date="2020" name="IScience">
        <title>Genome Sequencing of the Endangered Kingdonia uniflora (Circaeasteraceae, Ranunculales) Reveals Potential Mechanisms of Evolutionary Specialization.</title>
        <authorList>
            <person name="Sun Y."/>
            <person name="Deng T."/>
            <person name="Zhang A."/>
            <person name="Moore M.J."/>
            <person name="Landis J.B."/>
            <person name="Lin N."/>
            <person name="Zhang H."/>
            <person name="Zhang X."/>
            <person name="Huang J."/>
            <person name="Zhang X."/>
            <person name="Sun H."/>
            <person name="Wang H."/>
        </authorList>
    </citation>
    <scope>NUCLEOTIDE SEQUENCE [LARGE SCALE GENOMIC DNA]</scope>
    <source>
        <strain evidence="1">TB1705</strain>
        <tissue evidence="1">Leaf</tissue>
    </source>
</reference>
<dbReference type="AlphaFoldDB" id="A0A7J7LPL8"/>
<protein>
    <submittedName>
        <fullName evidence="1">Uncharacterized protein</fullName>
    </submittedName>
</protein>